<protein>
    <submittedName>
        <fullName evidence="2">Putative secreted protein</fullName>
    </submittedName>
</protein>
<evidence type="ECO:0000313" key="2">
    <source>
        <dbReference type="EMBL" id="MXU88443.1"/>
    </source>
</evidence>
<proteinExistence type="predicted"/>
<dbReference type="EMBL" id="GIFC01006360">
    <property type="protein sequence ID" value="MXU88443.1"/>
    <property type="molecule type" value="Transcribed_RNA"/>
</dbReference>
<reference evidence="2" key="1">
    <citation type="submission" date="2019-12" db="EMBL/GenBank/DDBJ databases">
        <title>An insight into the sialome of adult female Ixodes ricinus ticks feeding for 6 days.</title>
        <authorList>
            <person name="Perner J."/>
            <person name="Ribeiro J.M.C."/>
        </authorList>
    </citation>
    <scope>NUCLEOTIDE SEQUENCE</scope>
    <source>
        <strain evidence="2">Semi-engorged</strain>
        <tissue evidence="2">Salivary glands</tissue>
    </source>
</reference>
<feature type="compositionally biased region" description="Polar residues" evidence="1">
    <location>
        <begin position="76"/>
        <end position="85"/>
    </location>
</feature>
<feature type="compositionally biased region" description="Low complexity" evidence="1">
    <location>
        <begin position="28"/>
        <end position="58"/>
    </location>
</feature>
<feature type="compositionally biased region" description="Low complexity" evidence="1">
    <location>
        <begin position="1"/>
        <end position="20"/>
    </location>
</feature>
<name>A0A6B0UIF8_IXORI</name>
<organism evidence="2">
    <name type="scientific">Ixodes ricinus</name>
    <name type="common">Common tick</name>
    <name type="synonym">Acarus ricinus</name>
    <dbReference type="NCBI Taxonomy" id="34613"/>
    <lineage>
        <taxon>Eukaryota</taxon>
        <taxon>Metazoa</taxon>
        <taxon>Ecdysozoa</taxon>
        <taxon>Arthropoda</taxon>
        <taxon>Chelicerata</taxon>
        <taxon>Arachnida</taxon>
        <taxon>Acari</taxon>
        <taxon>Parasitiformes</taxon>
        <taxon>Ixodida</taxon>
        <taxon>Ixodoidea</taxon>
        <taxon>Ixodidae</taxon>
        <taxon>Ixodinae</taxon>
        <taxon>Ixodes</taxon>
    </lineage>
</organism>
<evidence type="ECO:0000256" key="1">
    <source>
        <dbReference type="SAM" id="MobiDB-lite"/>
    </source>
</evidence>
<sequence>MRRWRSTAGSSTRSSRAALPSCCCGCPRCAASASSASSTCSSSSSLGTPPSTTSSSPCSRPPRMPEGTCPTAKSPGGTSLAQSSPRLYHSAQKKKKYILHNP</sequence>
<feature type="compositionally biased region" description="Basic residues" evidence="1">
    <location>
        <begin position="91"/>
        <end position="102"/>
    </location>
</feature>
<feature type="region of interest" description="Disordered" evidence="1">
    <location>
        <begin position="1"/>
        <end position="102"/>
    </location>
</feature>
<dbReference type="AlphaFoldDB" id="A0A6B0UIF8"/>
<accession>A0A6B0UIF8</accession>